<name>A0AAV4TBG7_CAEEX</name>
<evidence type="ECO:0000313" key="1">
    <source>
        <dbReference type="EMBL" id="GIY42801.1"/>
    </source>
</evidence>
<evidence type="ECO:0000313" key="2">
    <source>
        <dbReference type="Proteomes" id="UP001054945"/>
    </source>
</evidence>
<protein>
    <submittedName>
        <fullName evidence="1">Uncharacterized protein</fullName>
    </submittedName>
</protein>
<keyword evidence="2" id="KW-1185">Reference proteome</keyword>
<dbReference type="EMBL" id="BPLR01010896">
    <property type="protein sequence ID" value="GIY42801.1"/>
    <property type="molecule type" value="Genomic_DNA"/>
</dbReference>
<dbReference type="Proteomes" id="UP001054945">
    <property type="component" value="Unassembled WGS sequence"/>
</dbReference>
<reference evidence="1 2" key="1">
    <citation type="submission" date="2021-06" db="EMBL/GenBank/DDBJ databases">
        <title>Caerostris extrusa draft genome.</title>
        <authorList>
            <person name="Kono N."/>
            <person name="Arakawa K."/>
        </authorList>
    </citation>
    <scope>NUCLEOTIDE SEQUENCE [LARGE SCALE GENOMIC DNA]</scope>
</reference>
<sequence length="98" mass="11264">MSLKSVYVSSSAIFEIPFRENPTELSLSQSDFLESPFSKTAKECCVDSIPVKRTPLERHYLFSDHPSLRKNFPRMQYFCAEEIAFPNTLPLSPKSKED</sequence>
<organism evidence="1 2">
    <name type="scientific">Caerostris extrusa</name>
    <name type="common">Bark spider</name>
    <name type="synonym">Caerostris bankana</name>
    <dbReference type="NCBI Taxonomy" id="172846"/>
    <lineage>
        <taxon>Eukaryota</taxon>
        <taxon>Metazoa</taxon>
        <taxon>Ecdysozoa</taxon>
        <taxon>Arthropoda</taxon>
        <taxon>Chelicerata</taxon>
        <taxon>Arachnida</taxon>
        <taxon>Araneae</taxon>
        <taxon>Araneomorphae</taxon>
        <taxon>Entelegynae</taxon>
        <taxon>Araneoidea</taxon>
        <taxon>Araneidae</taxon>
        <taxon>Caerostris</taxon>
    </lineage>
</organism>
<accession>A0AAV4TBG7</accession>
<dbReference type="AlphaFoldDB" id="A0AAV4TBG7"/>
<proteinExistence type="predicted"/>
<comment type="caution">
    <text evidence="1">The sequence shown here is derived from an EMBL/GenBank/DDBJ whole genome shotgun (WGS) entry which is preliminary data.</text>
</comment>
<gene>
    <name evidence="1" type="ORF">CEXT_337871</name>
</gene>